<feature type="domain" description="GRF-type" evidence="6">
    <location>
        <begin position="135"/>
        <end position="178"/>
    </location>
</feature>
<keyword evidence="5" id="KW-1133">Transmembrane helix</keyword>
<dbReference type="EnsemblPlants" id="HORVU.MOREX.r3.3HG0276320.1">
    <property type="protein sequence ID" value="HORVU.MOREX.r3.3HG0276320.1"/>
    <property type="gene ID" value="HORVU.MOREX.r3.3HG0276320"/>
</dbReference>
<reference evidence="7" key="3">
    <citation type="submission" date="2022-01" db="UniProtKB">
        <authorList>
            <consortium name="EnsemblPlants"/>
        </authorList>
    </citation>
    <scope>IDENTIFICATION</scope>
    <source>
        <strain evidence="7">subsp. vulgare</strain>
    </source>
</reference>
<reference evidence="7" key="2">
    <citation type="submission" date="2020-10" db="EMBL/GenBank/DDBJ databases">
        <authorList>
            <person name="Scholz U."/>
            <person name="Mascher M."/>
            <person name="Fiebig A."/>
        </authorList>
    </citation>
    <scope>NUCLEOTIDE SEQUENCE [LARGE SCALE GENOMIC DNA]</scope>
    <source>
        <strain evidence="7">cv. Morex</strain>
    </source>
</reference>
<sequence>MSKSLKLAPWTLKSQSKLNPRVVLGRKTLTWHSQPGFFHWSRCKCTRGIEIDWGFLVGGDMGDWGFSSQLGFARRRQGRLGISCRQTMVGSAMSWSSGSSSAPGFRRASGRQGMDARSPVPYRQGAMEYEPAKMCHCNPRRKAPRWISWSEMNPGRRYYACVDAMHGGCGFVEWHDPPLPKFFSDLIGDLRNEVRKLKGDGRLARAEDAFVRAFGDVHMAEDEAGAKMLAMKNLQEQLKMKNVELDAIKNKYTNLFYVFIIFVLGLVLGKYVV</sequence>
<evidence type="ECO:0000313" key="8">
    <source>
        <dbReference type="Proteomes" id="UP000011116"/>
    </source>
</evidence>
<evidence type="ECO:0000313" key="7">
    <source>
        <dbReference type="EnsemblPlants" id="HORVU.MOREX.r3.3HG0276320.1"/>
    </source>
</evidence>
<reference evidence="8" key="1">
    <citation type="journal article" date="2012" name="Nature">
        <title>A physical, genetic and functional sequence assembly of the barley genome.</title>
        <authorList>
            <consortium name="The International Barley Genome Sequencing Consortium"/>
            <person name="Mayer K.F."/>
            <person name="Waugh R."/>
            <person name="Brown J.W."/>
            <person name="Schulman A."/>
            <person name="Langridge P."/>
            <person name="Platzer M."/>
            <person name="Fincher G.B."/>
            <person name="Muehlbauer G.J."/>
            <person name="Sato K."/>
            <person name="Close T.J."/>
            <person name="Wise R.P."/>
            <person name="Stein N."/>
        </authorList>
    </citation>
    <scope>NUCLEOTIDE SEQUENCE [LARGE SCALE GENOMIC DNA]</scope>
    <source>
        <strain evidence="8">cv. Morex</strain>
    </source>
</reference>
<name>A0A8I6WZE5_HORVV</name>
<dbReference type="PANTHER" id="PTHR33248">
    <property type="entry name" value="ZINC ION-BINDING PROTEIN"/>
    <property type="match status" value="1"/>
</dbReference>
<dbReference type="Gramene" id="HORVU.MOREX.r2.3HG0228880.1">
    <property type="protein sequence ID" value="HORVU.MOREX.r2.3HG0228880.1"/>
    <property type="gene ID" value="HORVU.MOREX.r2.3HG0228880"/>
</dbReference>
<organism evidence="7 8">
    <name type="scientific">Hordeum vulgare subsp. vulgare</name>
    <name type="common">Domesticated barley</name>
    <dbReference type="NCBI Taxonomy" id="112509"/>
    <lineage>
        <taxon>Eukaryota</taxon>
        <taxon>Viridiplantae</taxon>
        <taxon>Streptophyta</taxon>
        <taxon>Embryophyta</taxon>
        <taxon>Tracheophyta</taxon>
        <taxon>Spermatophyta</taxon>
        <taxon>Magnoliopsida</taxon>
        <taxon>Liliopsida</taxon>
        <taxon>Poales</taxon>
        <taxon>Poaceae</taxon>
        <taxon>BOP clade</taxon>
        <taxon>Pooideae</taxon>
        <taxon>Triticodae</taxon>
        <taxon>Triticeae</taxon>
        <taxon>Hordeinae</taxon>
        <taxon>Hordeum</taxon>
    </lineage>
</organism>
<evidence type="ECO:0000256" key="5">
    <source>
        <dbReference type="SAM" id="Phobius"/>
    </source>
</evidence>
<evidence type="ECO:0000256" key="4">
    <source>
        <dbReference type="PROSITE-ProRule" id="PRU01343"/>
    </source>
</evidence>
<keyword evidence="1" id="KW-0479">Metal-binding</keyword>
<keyword evidence="8" id="KW-1185">Reference proteome</keyword>
<dbReference type="GO" id="GO:0008270">
    <property type="term" value="F:zinc ion binding"/>
    <property type="evidence" value="ECO:0007669"/>
    <property type="project" value="UniProtKB-KW"/>
</dbReference>
<dbReference type="PROSITE" id="PS51999">
    <property type="entry name" value="ZF_GRF"/>
    <property type="match status" value="1"/>
</dbReference>
<protein>
    <recommendedName>
        <fullName evidence="6">GRF-type domain-containing protein</fullName>
    </recommendedName>
</protein>
<evidence type="ECO:0000256" key="3">
    <source>
        <dbReference type="ARBA" id="ARBA00022833"/>
    </source>
</evidence>
<keyword evidence="3" id="KW-0862">Zinc</keyword>
<keyword evidence="5" id="KW-0812">Transmembrane</keyword>
<evidence type="ECO:0000259" key="6">
    <source>
        <dbReference type="PROSITE" id="PS51999"/>
    </source>
</evidence>
<dbReference type="AlphaFoldDB" id="A0A8I6WZE5"/>
<proteinExistence type="predicted"/>
<feature type="transmembrane region" description="Helical" evidence="5">
    <location>
        <begin position="255"/>
        <end position="272"/>
    </location>
</feature>
<accession>A0A8I6WZE5</accession>
<evidence type="ECO:0000256" key="1">
    <source>
        <dbReference type="ARBA" id="ARBA00022723"/>
    </source>
</evidence>
<dbReference type="SMR" id="A0A8I6WZE5"/>
<evidence type="ECO:0000256" key="2">
    <source>
        <dbReference type="ARBA" id="ARBA00022771"/>
    </source>
</evidence>
<dbReference type="Gramene" id="HORVU.MOREX.r3.3HG0276320.1">
    <property type="protein sequence ID" value="HORVU.MOREX.r3.3HG0276320.1"/>
    <property type="gene ID" value="HORVU.MOREX.r3.3HG0276320"/>
</dbReference>
<dbReference type="Proteomes" id="UP000011116">
    <property type="component" value="Chromosome 3H"/>
</dbReference>
<keyword evidence="5" id="KW-0472">Membrane</keyword>
<dbReference type="InterPro" id="IPR010666">
    <property type="entry name" value="Znf_GRF"/>
</dbReference>
<keyword evidence="2 4" id="KW-0863">Zinc-finger</keyword>